<evidence type="ECO:0000259" key="5">
    <source>
        <dbReference type="PROSITE" id="PS50833"/>
    </source>
</evidence>
<dbReference type="InterPro" id="IPR001878">
    <property type="entry name" value="Znf_CCHC"/>
</dbReference>
<feature type="domain" description="CCHC-type" evidence="4">
    <location>
        <begin position="386"/>
        <end position="400"/>
    </location>
</feature>
<keyword evidence="7" id="KW-1185">Reference proteome</keyword>
<dbReference type="GO" id="GO:0032040">
    <property type="term" value="C:small-subunit processome"/>
    <property type="evidence" value="ECO:0007669"/>
    <property type="project" value="TreeGrafter"/>
</dbReference>
<dbReference type="Proteomes" id="UP000709295">
    <property type="component" value="Unassembled WGS sequence"/>
</dbReference>
<dbReference type="Pfam" id="PF22600">
    <property type="entry name" value="MTPAP-like_central"/>
    <property type="match status" value="1"/>
</dbReference>
<dbReference type="InterPro" id="IPR054708">
    <property type="entry name" value="MTPAP-like_central"/>
</dbReference>
<dbReference type="GO" id="GO:0030515">
    <property type="term" value="F:snoRNA binding"/>
    <property type="evidence" value="ECO:0007669"/>
    <property type="project" value="TreeGrafter"/>
</dbReference>
<dbReference type="InterPro" id="IPR044281">
    <property type="entry name" value="IMP4/RPF1"/>
</dbReference>
<dbReference type="GO" id="GO:0042134">
    <property type="term" value="F:rRNA primary transcript binding"/>
    <property type="evidence" value="ECO:0007669"/>
    <property type="project" value="InterPro"/>
</dbReference>
<dbReference type="GO" id="GO:0008270">
    <property type="term" value="F:zinc ion binding"/>
    <property type="evidence" value="ECO:0007669"/>
    <property type="project" value="UniProtKB-KW"/>
</dbReference>
<keyword evidence="1" id="KW-0479">Metal-binding</keyword>
<dbReference type="Pfam" id="PF04427">
    <property type="entry name" value="Brix"/>
    <property type="match status" value="1"/>
</dbReference>
<dbReference type="EMBL" id="JAENGY010000385">
    <property type="protein sequence ID" value="KAG6964267.1"/>
    <property type="molecule type" value="Genomic_DNA"/>
</dbReference>
<organism evidence="6 7">
    <name type="scientific">Phytophthora aleatoria</name>
    <dbReference type="NCBI Taxonomy" id="2496075"/>
    <lineage>
        <taxon>Eukaryota</taxon>
        <taxon>Sar</taxon>
        <taxon>Stramenopiles</taxon>
        <taxon>Oomycota</taxon>
        <taxon>Peronosporomycetes</taxon>
        <taxon>Peronosporales</taxon>
        <taxon>Peronosporaceae</taxon>
        <taxon>Phytophthora</taxon>
    </lineage>
</organism>
<dbReference type="SMART" id="SM00343">
    <property type="entry name" value="ZnF_C2HC"/>
    <property type="match status" value="2"/>
</dbReference>
<sequence>MGAVNSVRKLTIDSIALLEQLEPNGAELVAKRAVRRRVQQLLQQNWPTCRVLAFGSSESGLGFGGCDVDLGIYFEDMDVDAQGQFSPQERVDLLATACERLSTAFQVQEFVRNARVPVIKLWDPKRQVACDVCVGGINALLNTALLKYYGRVDPRVRPLVFAIKYWAKQRGINDSVNGTLSSYGYTLLLIFYLQSHYAEMQLPAVLSLFQDLQSQTKVSMLLERLQSLPTMELPSTFGTSEFNSVGALLAGFFDFYARRFNMEDEVVSIRMGRALSKTTKWSHPVSWRLSIEDPFELAHDVGRVIFHRKGQDLIRSEFKRASDLLSGGHRLGDVCVPDETTWNIMSTCYICRGRDHVTRDCGQLVRQRLTPGGGSNTMLPVHFSDCWYCGEYGHYKAECPMLFFRDIPRPVEVAKADNISAAEVTSESGSVPLVGFAPPSPPIAIPLHANRLDAVQKPRICIEPAIMSVRRNVRLRREYLYRKGLEGKERALYDHKQQLKEAIRSGKAIPTELRSVESKLRQEMEYDDEAHEKPLNHIDDEYKNAGMFDPKIAITTSRDPSSRLKQFAQEIRLIFPNAIRLNRGAHTIGDLVESARSNDFTDLLLVTETRGEPDGLVVCHLPYGPTAYFSLSNTVLRHDIEDRATISEAYPHLIINQFETPLGKRVANILKHLFPVPKPDAKRVITLSNDNDFVSFRHHVFKVTGREVELQECGPRFELQLYQVKLGTLDQKEAENEWVLRPYMNSAKKRRVL</sequence>
<proteinExistence type="predicted"/>
<dbReference type="Pfam" id="PF00098">
    <property type="entry name" value="zf-CCHC"/>
    <property type="match status" value="1"/>
</dbReference>
<comment type="caution">
    <text evidence="6">The sequence shown here is derived from an EMBL/GenBank/DDBJ whole genome shotgun (WGS) entry which is preliminary data.</text>
</comment>
<feature type="domain" description="Brix" evidence="5">
    <location>
        <begin position="550"/>
        <end position="730"/>
    </location>
</feature>
<dbReference type="GO" id="GO:0006364">
    <property type="term" value="P:rRNA processing"/>
    <property type="evidence" value="ECO:0007669"/>
    <property type="project" value="InterPro"/>
</dbReference>
<gene>
    <name evidence="6" type="ORF">JG688_00007774</name>
</gene>
<keyword evidence="3" id="KW-0863">Zinc-finger</keyword>
<dbReference type="FunFam" id="3.40.50.10480:FF:000001">
    <property type="entry name" value="IMP4, U3 small nucleolar ribonucleoprotein"/>
    <property type="match status" value="1"/>
</dbReference>
<evidence type="ECO:0000313" key="7">
    <source>
        <dbReference type="Proteomes" id="UP000709295"/>
    </source>
</evidence>
<evidence type="ECO:0000256" key="2">
    <source>
        <dbReference type="ARBA" id="ARBA00022842"/>
    </source>
</evidence>
<dbReference type="PROSITE" id="PS50833">
    <property type="entry name" value="BRIX"/>
    <property type="match status" value="1"/>
</dbReference>
<evidence type="ECO:0000256" key="3">
    <source>
        <dbReference type="PROSITE-ProRule" id="PRU00047"/>
    </source>
</evidence>
<keyword evidence="2" id="KW-0460">Magnesium</keyword>
<dbReference type="GO" id="GO:0005654">
    <property type="term" value="C:nucleoplasm"/>
    <property type="evidence" value="ECO:0007669"/>
    <property type="project" value="UniProtKB-ARBA"/>
</dbReference>
<evidence type="ECO:0000256" key="1">
    <source>
        <dbReference type="ARBA" id="ARBA00022723"/>
    </source>
</evidence>
<reference evidence="6" key="1">
    <citation type="submission" date="2021-01" db="EMBL/GenBank/DDBJ databases">
        <title>Phytophthora aleatoria, a newly-described species from Pinus radiata is distinct from Phytophthora cactorum isolates based on comparative genomics.</title>
        <authorList>
            <person name="Mcdougal R."/>
            <person name="Panda P."/>
            <person name="Williams N."/>
            <person name="Studholme D.J."/>
        </authorList>
    </citation>
    <scope>NUCLEOTIDE SEQUENCE</scope>
    <source>
        <strain evidence="6">NZFS 4037</strain>
    </source>
</reference>
<protein>
    <submittedName>
        <fullName evidence="6">Uncharacterized protein</fullName>
    </submittedName>
</protein>
<dbReference type="PROSITE" id="PS50158">
    <property type="entry name" value="ZF_CCHC"/>
    <property type="match status" value="1"/>
</dbReference>
<evidence type="ECO:0000259" key="4">
    <source>
        <dbReference type="PROSITE" id="PS50158"/>
    </source>
</evidence>
<dbReference type="PANTHER" id="PTHR22734:SF2">
    <property type="entry name" value="U3 SMALL NUCLEOLAR RIBONUCLEOPROTEIN PROTEIN IMP4"/>
    <property type="match status" value="1"/>
</dbReference>
<accession>A0A8J5M518</accession>
<dbReference type="SMART" id="SM00879">
    <property type="entry name" value="Brix"/>
    <property type="match status" value="1"/>
</dbReference>
<evidence type="ECO:0000313" key="6">
    <source>
        <dbReference type="EMBL" id="KAG6964267.1"/>
    </source>
</evidence>
<dbReference type="GO" id="GO:0042274">
    <property type="term" value="P:ribosomal small subunit biogenesis"/>
    <property type="evidence" value="ECO:0007669"/>
    <property type="project" value="UniProtKB-ARBA"/>
</dbReference>
<dbReference type="InterPro" id="IPR007109">
    <property type="entry name" value="Brix"/>
</dbReference>
<dbReference type="InterPro" id="IPR002058">
    <property type="entry name" value="PAP_assoc"/>
</dbReference>
<dbReference type="AlphaFoldDB" id="A0A8J5M518"/>
<dbReference type="GO" id="GO:0034457">
    <property type="term" value="C:Mpp10 complex"/>
    <property type="evidence" value="ECO:0007669"/>
    <property type="project" value="UniProtKB-ARBA"/>
</dbReference>
<dbReference type="CDD" id="cd05402">
    <property type="entry name" value="NT_PAP_TUTase"/>
    <property type="match status" value="1"/>
</dbReference>
<dbReference type="Pfam" id="PF03828">
    <property type="entry name" value="PAP_assoc"/>
    <property type="match status" value="1"/>
</dbReference>
<name>A0A8J5M518_9STRA</name>
<keyword evidence="3" id="KW-0862">Zinc</keyword>
<dbReference type="PANTHER" id="PTHR22734">
    <property type="entry name" value="U3 SMALL NUCLEOLAR RIBONUCLEOPROTEIN PROTEIN IMP4"/>
    <property type="match status" value="1"/>
</dbReference>